<dbReference type="Pfam" id="PF08239">
    <property type="entry name" value="SH3_3"/>
    <property type="match status" value="1"/>
</dbReference>
<dbReference type="InterPro" id="IPR003646">
    <property type="entry name" value="SH3-like_bac-type"/>
</dbReference>
<gene>
    <name evidence="4" type="ORF">G4Y79_05545</name>
</gene>
<protein>
    <submittedName>
        <fullName evidence="4">SH3 domain-containing protein</fullName>
    </submittedName>
</protein>
<reference evidence="4 5" key="1">
    <citation type="submission" date="2020-02" db="EMBL/GenBank/DDBJ databases">
        <authorList>
            <person name="Zheng R.K."/>
            <person name="Sun C.M."/>
        </authorList>
    </citation>
    <scope>NUCLEOTIDE SEQUENCE [LARGE SCALE GENOMIC DNA]</scope>
    <source>
        <strain evidence="5">rifampicinis</strain>
    </source>
</reference>
<feature type="region of interest" description="Disordered" evidence="1">
    <location>
        <begin position="239"/>
        <end position="282"/>
    </location>
</feature>
<proteinExistence type="predicted"/>
<dbReference type="SMART" id="SM00287">
    <property type="entry name" value="SH3b"/>
    <property type="match status" value="1"/>
</dbReference>
<feature type="region of interest" description="Disordered" evidence="1">
    <location>
        <begin position="46"/>
        <end position="70"/>
    </location>
</feature>
<feature type="domain" description="SH3b" evidence="3">
    <location>
        <begin position="84"/>
        <end position="149"/>
    </location>
</feature>
<dbReference type="PROSITE" id="PS51257">
    <property type="entry name" value="PROKAR_LIPOPROTEIN"/>
    <property type="match status" value="1"/>
</dbReference>
<accession>A0A7S8EBC3</accession>
<dbReference type="Gene3D" id="2.30.30.40">
    <property type="entry name" value="SH3 Domains"/>
    <property type="match status" value="1"/>
</dbReference>
<dbReference type="KEGG" id="pmet:G4Y79_05545"/>
<dbReference type="PROSITE" id="PS51781">
    <property type="entry name" value="SH3B"/>
    <property type="match status" value="1"/>
</dbReference>
<feature type="compositionally biased region" description="Polar residues" evidence="1">
    <location>
        <begin position="240"/>
        <end position="282"/>
    </location>
</feature>
<dbReference type="Proteomes" id="UP000594468">
    <property type="component" value="Chromosome"/>
</dbReference>
<feature type="signal peptide" evidence="2">
    <location>
        <begin position="1"/>
        <end position="18"/>
    </location>
</feature>
<keyword evidence="5" id="KW-1185">Reference proteome</keyword>
<feature type="region of interest" description="Disordered" evidence="1">
    <location>
        <begin position="175"/>
        <end position="210"/>
    </location>
</feature>
<sequence length="414" mass="43719">MIKKIVIGCVLVSLLLAACTPEEEQIAAEPTATFMPVLSETPRFTATPEITNTPLPTFTETPTITPVPPTPTLSPTPTLTPTIQGIINSAAGLVNVREGPGTNFVIIDTIPPGTGVILLGVSPEGDWYNVRLEDNSEGWLAASLLRIPPTSTPFASPEATTDLTAIAQGTPLPTAILGGGTITPTPPRSVSGAQTPTPPTQVPPTEQDEDDARATTQALVPVIDLTAINRTATALAEGAATSTPGANATPTGSREISLTSQPGSDATESGANVSTPEVANEGTPTSGVDVFAFCDDEGYGIPAPVVPSGSSVEIYWAWFARTRQQVQDHIDAATHEIRVNDEIVPNPDNYVTDIRQQGAFYVAYYYVPYGPLEPGTYEIQYQVTWERAINDGDAQYGPGTNIPFQQETCTFTVR</sequence>
<evidence type="ECO:0000313" key="5">
    <source>
        <dbReference type="Proteomes" id="UP000594468"/>
    </source>
</evidence>
<evidence type="ECO:0000259" key="3">
    <source>
        <dbReference type="PROSITE" id="PS51781"/>
    </source>
</evidence>
<evidence type="ECO:0000313" key="4">
    <source>
        <dbReference type="EMBL" id="QPC83845.1"/>
    </source>
</evidence>
<dbReference type="EMBL" id="CP062983">
    <property type="protein sequence ID" value="QPC83845.1"/>
    <property type="molecule type" value="Genomic_DNA"/>
</dbReference>
<name>A0A7S8EBC3_9CHLR</name>
<evidence type="ECO:0000256" key="2">
    <source>
        <dbReference type="SAM" id="SignalP"/>
    </source>
</evidence>
<feature type="chain" id="PRO_5033044529" evidence="2">
    <location>
        <begin position="19"/>
        <end position="414"/>
    </location>
</feature>
<keyword evidence="2" id="KW-0732">Signal</keyword>
<dbReference type="RefSeq" id="WP_195171909.1">
    <property type="nucleotide sequence ID" value="NZ_CP062983.1"/>
</dbReference>
<feature type="compositionally biased region" description="Low complexity" evidence="1">
    <location>
        <begin position="51"/>
        <end position="64"/>
    </location>
</feature>
<organism evidence="4 5">
    <name type="scientific">Phototrophicus methaneseepsis</name>
    <dbReference type="NCBI Taxonomy" id="2710758"/>
    <lineage>
        <taxon>Bacteria</taxon>
        <taxon>Bacillati</taxon>
        <taxon>Chloroflexota</taxon>
        <taxon>Candidatus Thermofontia</taxon>
        <taxon>Phototrophicales</taxon>
        <taxon>Phototrophicaceae</taxon>
        <taxon>Phototrophicus</taxon>
    </lineage>
</organism>
<dbReference type="AlphaFoldDB" id="A0A7S8EBC3"/>
<evidence type="ECO:0000256" key="1">
    <source>
        <dbReference type="SAM" id="MobiDB-lite"/>
    </source>
</evidence>